<accession>L8K062</accession>
<sequence length="44" mass="4682">MLIGYSVIGAVVSFRFVCFETKNSVLGGDTELGLGSLKSKAVMR</sequence>
<dbReference type="Proteomes" id="UP000011135">
    <property type="component" value="Unassembled WGS sequence"/>
</dbReference>
<organism evidence="1 2">
    <name type="scientific">Fulvivirga imtechensis AK7</name>
    <dbReference type="NCBI Taxonomy" id="1237149"/>
    <lineage>
        <taxon>Bacteria</taxon>
        <taxon>Pseudomonadati</taxon>
        <taxon>Bacteroidota</taxon>
        <taxon>Cytophagia</taxon>
        <taxon>Cytophagales</taxon>
        <taxon>Fulvivirgaceae</taxon>
        <taxon>Fulvivirga</taxon>
    </lineage>
</organism>
<keyword evidence="2" id="KW-1185">Reference proteome</keyword>
<evidence type="ECO:0000313" key="2">
    <source>
        <dbReference type="Proteomes" id="UP000011135"/>
    </source>
</evidence>
<gene>
    <name evidence="1" type="ORF">C900_04171</name>
</gene>
<dbReference type="AlphaFoldDB" id="L8K062"/>
<comment type="caution">
    <text evidence="1">The sequence shown here is derived from an EMBL/GenBank/DDBJ whole genome shotgun (WGS) entry which is preliminary data.</text>
</comment>
<dbReference type="EMBL" id="AMZN01000006">
    <property type="protein sequence ID" value="ELR73319.1"/>
    <property type="molecule type" value="Genomic_DNA"/>
</dbReference>
<proteinExistence type="predicted"/>
<evidence type="ECO:0000313" key="1">
    <source>
        <dbReference type="EMBL" id="ELR73319.1"/>
    </source>
</evidence>
<protein>
    <submittedName>
        <fullName evidence="1">Uncharacterized protein</fullName>
    </submittedName>
</protein>
<reference evidence="1 2" key="1">
    <citation type="submission" date="2012-12" db="EMBL/GenBank/DDBJ databases">
        <title>Genome assembly of Fulvivirga imtechensis AK7.</title>
        <authorList>
            <person name="Nupur N."/>
            <person name="Khatri I."/>
            <person name="Kumar R."/>
            <person name="Subramanian S."/>
            <person name="Pinnaka A."/>
        </authorList>
    </citation>
    <scope>NUCLEOTIDE SEQUENCE [LARGE SCALE GENOMIC DNA]</scope>
    <source>
        <strain evidence="1 2">AK7</strain>
    </source>
</reference>
<name>L8K062_9BACT</name>